<dbReference type="CDD" id="cd04196">
    <property type="entry name" value="GT_2_like_d"/>
    <property type="match status" value="1"/>
</dbReference>
<dbReference type="SUPFAM" id="SSF53448">
    <property type="entry name" value="Nucleotide-diphospho-sugar transferases"/>
    <property type="match status" value="1"/>
</dbReference>
<evidence type="ECO:0000313" key="3">
    <source>
        <dbReference type="Proteomes" id="UP000093510"/>
    </source>
</evidence>
<proteinExistence type="predicted"/>
<dbReference type="GO" id="GO:0016758">
    <property type="term" value="F:hexosyltransferase activity"/>
    <property type="evidence" value="ECO:0007669"/>
    <property type="project" value="UniProtKB-ARBA"/>
</dbReference>
<feature type="domain" description="Glycosyltransferase 2-like" evidence="1">
    <location>
        <begin position="6"/>
        <end position="116"/>
    </location>
</feature>
<dbReference type="InterPro" id="IPR029044">
    <property type="entry name" value="Nucleotide-diphossugar_trans"/>
</dbReference>
<dbReference type="Pfam" id="PF00535">
    <property type="entry name" value="Glycos_transf_2"/>
    <property type="match status" value="1"/>
</dbReference>
<dbReference type="STRING" id="1763534.GCA_001831475_01644"/>
<evidence type="ECO:0000259" key="1">
    <source>
        <dbReference type="Pfam" id="PF00535"/>
    </source>
</evidence>
<dbReference type="Gene3D" id="3.90.550.10">
    <property type="entry name" value="Spore Coat Polysaccharide Biosynthesis Protein SpsA, Chain A"/>
    <property type="match status" value="1"/>
</dbReference>
<gene>
    <name evidence="2" type="ORF">LPBF_01580</name>
</gene>
<dbReference type="EMBL" id="LVEP01000002">
    <property type="protein sequence ID" value="OCB78711.1"/>
    <property type="molecule type" value="Genomic_DNA"/>
</dbReference>
<dbReference type="PANTHER" id="PTHR22916">
    <property type="entry name" value="GLYCOSYLTRANSFERASE"/>
    <property type="match status" value="1"/>
</dbReference>
<organism evidence="2 3">
    <name type="scientific">Flavobacterium crassostreae</name>
    <dbReference type="NCBI Taxonomy" id="1763534"/>
    <lineage>
        <taxon>Bacteria</taxon>
        <taxon>Pseudomonadati</taxon>
        <taxon>Bacteroidota</taxon>
        <taxon>Flavobacteriia</taxon>
        <taxon>Flavobacteriales</taxon>
        <taxon>Flavobacteriaceae</taxon>
        <taxon>Flavobacterium</taxon>
    </lineage>
</organism>
<dbReference type="InterPro" id="IPR001173">
    <property type="entry name" value="Glyco_trans_2-like"/>
</dbReference>
<evidence type="ECO:0000313" key="2">
    <source>
        <dbReference type="EMBL" id="OCB78711.1"/>
    </source>
</evidence>
<comment type="caution">
    <text evidence="2">The sequence shown here is derived from an EMBL/GenBank/DDBJ whole genome shotgun (WGS) entry which is preliminary data.</text>
</comment>
<dbReference type="PANTHER" id="PTHR22916:SF3">
    <property type="entry name" value="UDP-GLCNAC:BETAGAL BETA-1,3-N-ACETYLGLUCOSAMINYLTRANSFERASE-LIKE PROTEIN 1"/>
    <property type="match status" value="1"/>
</dbReference>
<dbReference type="AlphaFoldDB" id="A0A1B9E9Y8"/>
<reference evidence="2 3" key="1">
    <citation type="submission" date="2016-03" db="EMBL/GenBank/DDBJ databases">
        <authorList>
            <person name="Ploux O."/>
        </authorList>
    </citation>
    <scope>NUCLEOTIDE SEQUENCE [LARGE SCALE GENOMIC DNA]</scope>
    <source>
        <strain evidence="2 3">LPB0076</strain>
    </source>
</reference>
<protein>
    <recommendedName>
        <fullName evidence="1">Glycosyltransferase 2-like domain-containing protein</fullName>
    </recommendedName>
</protein>
<keyword evidence="3" id="KW-1185">Reference proteome</keyword>
<accession>A0A1B9E9Y8</accession>
<sequence length="326" mass="37521">MKMKISVILCTYNGAKYLSKQLDSILNQQSHLPDEIIVCDDISTDNTLQILTEYTNLYPTIFRIHENEVNLGSTKNFEKALSLATGDFIFLADQDDIWKKDKTAKIIQYFQDNPKMQGVFTDADFIDQEGSPIGSKTLWECVHFFEKEYTKPIDLLNIIALNGNIATGATMCITKEAKATVLPFVKKTKNLHDEVIAKKLSFNTNLGYLAENLISYRLHQSQQVGVKSKAPKDKKIKLKRILLGLNSPKTIFEKRYLFNKYYSRYSSYLKFKDDFRLTTLEKEALNIRIADSRSACVRMLQEIKKDNPIYYYGCIVADKIAQKRQL</sequence>
<name>A0A1B9E9Y8_9FLAO</name>
<dbReference type="Proteomes" id="UP000093510">
    <property type="component" value="Unassembled WGS sequence"/>
</dbReference>